<dbReference type="SUPFAM" id="SSF47473">
    <property type="entry name" value="EF-hand"/>
    <property type="match status" value="2"/>
</dbReference>
<feature type="domain" description="EF-hand" evidence="3">
    <location>
        <begin position="62"/>
        <end position="97"/>
    </location>
</feature>
<protein>
    <submittedName>
        <fullName evidence="4">EF hand</fullName>
    </submittedName>
</protein>
<keyword evidence="2" id="KW-0677">Repeat</keyword>
<organism evidence="4 5">
    <name type="scientific">Planctomicrobium piriforme</name>
    <dbReference type="NCBI Taxonomy" id="1576369"/>
    <lineage>
        <taxon>Bacteria</taxon>
        <taxon>Pseudomonadati</taxon>
        <taxon>Planctomycetota</taxon>
        <taxon>Planctomycetia</taxon>
        <taxon>Planctomycetales</taxon>
        <taxon>Planctomycetaceae</taxon>
        <taxon>Planctomicrobium</taxon>
    </lineage>
</organism>
<keyword evidence="5" id="KW-1185">Reference proteome</keyword>
<accession>A0A1I3LYV8</accession>
<feature type="domain" description="EF-hand" evidence="3">
    <location>
        <begin position="154"/>
        <end position="178"/>
    </location>
</feature>
<keyword evidence="1" id="KW-0479">Metal-binding</keyword>
<dbReference type="EMBL" id="FOQD01000013">
    <property type="protein sequence ID" value="SFI89867.1"/>
    <property type="molecule type" value="Genomic_DNA"/>
</dbReference>
<evidence type="ECO:0000256" key="1">
    <source>
        <dbReference type="ARBA" id="ARBA00022723"/>
    </source>
</evidence>
<dbReference type="AlphaFoldDB" id="A0A1I3LYV8"/>
<evidence type="ECO:0000256" key="2">
    <source>
        <dbReference type="ARBA" id="ARBA00022737"/>
    </source>
</evidence>
<dbReference type="PROSITE" id="PS00018">
    <property type="entry name" value="EF_HAND_1"/>
    <property type="match status" value="6"/>
</dbReference>
<proteinExistence type="predicted"/>
<name>A0A1I3LYV8_9PLAN</name>
<gene>
    <name evidence="4" type="ORF">SAMN05421753_113107</name>
</gene>
<evidence type="ECO:0000313" key="4">
    <source>
        <dbReference type="EMBL" id="SFI89867.1"/>
    </source>
</evidence>
<dbReference type="STRING" id="1576369.SAMN05421753_113107"/>
<sequence>MMPHRTAISAWFLPLACWLVVSGLTLSVQGAETRRRLVFLGPESARILELAIVGGRFSVEETRKRYADGVFQSLDRNGDGQLNGEEAEAIPADGRLRFNGPMLGSDWGMADHSPQNGHISPEELLSFFNKVGGPAVAIVQRPPRLSQSVRLDGELDLNHDGRIDAVEIQQGFEALKSFDFDDDETLSVAELQPFPLSVRQAQRQAQVDSDPSPLHFISTPEECETVAEVIWQRYFTGGRDEIAGTQIKGSVAFDRNGDGRCSREEIADSLKILPAEETLTVILEAGSVVRGKERAVRFAHPTLNLGGVPVEFRAENKASQLGDSTKLYKIRFRTSDGDKDGLLDESEFGGLQADVPFAAVDLNHDGNVTLPEIDAYFSLDGLSRQRQYVVTLSNERITLFDILDARGGVTVGEKTFGDQRLTPREFLEGAQRLLAYDRDQDKALTALELVDNFRVAISQPELLDETPLSDQMMMTTGNRPTMPESDSGPLWFRRMDRNGDGELTWREFLGPRETFVELDRNSDGLIEEAEATDFK</sequence>
<dbReference type="OrthoDB" id="260830at2"/>
<evidence type="ECO:0000313" key="5">
    <source>
        <dbReference type="Proteomes" id="UP000199518"/>
    </source>
</evidence>
<dbReference type="PANTHER" id="PTHR10827">
    <property type="entry name" value="RETICULOCALBIN"/>
    <property type="match status" value="1"/>
</dbReference>
<evidence type="ECO:0000259" key="3">
    <source>
        <dbReference type="PROSITE" id="PS50222"/>
    </source>
</evidence>
<dbReference type="GO" id="GO:0005509">
    <property type="term" value="F:calcium ion binding"/>
    <property type="evidence" value="ECO:0007669"/>
    <property type="project" value="InterPro"/>
</dbReference>
<dbReference type="InterPro" id="IPR011992">
    <property type="entry name" value="EF-hand-dom_pair"/>
</dbReference>
<dbReference type="Gene3D" id="1.10.238.10">
    <property type="entry name" value="EF-hand"/>
    <property type="match status" value="3"/>
</dbReference>
<dbReference type="PROSITE" id="PS50222">
    <property type="entry name" value="EF_HAND_2"/>
    <property type="match status" value="2"/>
</dbReference>
<dbReference type="InterPro" id="IPR002048">
    <property type="entry name" value="EF_hand_dom"/>
</dbReference>
<reference evidence="5" key="1">
    <citation type="submission" date="2016-10" db="EMBL/GenBank/DDBJ databases">
        <authorList>
            <person name="Varghese N."/>
            <person name="Submissions S."/>
        </authorList>
    </citation>
    <scope>NUCLEOTIDE SEQUENCE [LARGE SCALE GENOMIC DNA]</scope>
    <source>
        <strain evidence="5">DSM 26348</strain>
    </source>
</reference>
<dbReference type="PANTHER" id="PTHR10827:SF98">
    <property type="entry name" value="45 KDA CALCIUM-BINDING PROTEIN"/>
    <property type="match status" value="1"/>
</dbReference>
<dbReference type="Proteomes" id="UP000199518">
    <property type="component" value="Unassembled WGS sequence"/>
</dbReference>
<dbReference type="RefSeq" id="WP_092052444.1">
    <property type="nucleotide sequence ID" value="NZ_FOQD01000013.1"/>
</dbReference>
<dbReference type="Pfam" id="PF13202">
    <property type="entry name" value="EF-hand_5"/>
    <property type="match status" value="3"/>
</dbReference>
<dbReference type="InterPro" id="IPR018247">
    <property type="entry name" value="EF_Hand_1_Ca_BS"/>
</dbReference>